<dbReference type="EMBL" id="JACIDR010000001">
    <property type="protein sequence ID" value="MBB3972237.1"/>
    <property type="molecule type" value="Genomic_DNA"/>
</dbReference>
<accession>A0A7W6D1A7</accession>
<dbReference type="InterPro" id="IPR036393">
    <property type="entry name" value="AceGlu_kinase-like_sf"/>
</dbReference>
<evidence type="ECO:0000313" key="1">
    <source>
        <dbReference type="EMBL" id="MBB3972237.1"/>
    </source>
</evidence>
<keyword evidence="2" id="KW-1185">Reference proteome</keyword>
<reference evidence="1 2" key="1">
    <citation type="submission" date="2020-08" db="EMBL/GenBank/DDBJ databases">
        <title>Genomic Encyclopedia of Type Strains, Phase IV (KMG-IV): sequencing the most valuable type-strain genomes for metagenomic binning, comparative biology and taxonomic classification.</title>
        <authorList>
            <person name="Goeker M."/>
        </authorList>
    </citation>
    <scope>NUCLEOTIDE SEQUENCE [LARGE SCALE GENOMIC DNA]</scope>
    <source>
        <strain evidence="1 2">DSM 25481</strain>
    </source>
</reference>
<dbReference type="AlphaFoldDB" id="A0A7W6D1A7"/>
<dbReference type="GO" id="GO:0016301">
    <property type="term" value="F:kinase activity"/>
    <property type="evidence" value="ECO:0007669"/>
    <property type="project" value="UniProtKB-KW"/>
</dbReference>
<name>A0A7W6D1A7_9HYPH</name>
<dbReference type="Proteomes" id="UP000528964">
    <property type="component" value="Unassembled WGS sequence"/>
</dbReference>
<dbReference type="RefSeq" id="WP_183394035.1">
    <property type="nucleotide sequence ID" value="NZ_JACIDR010000001.1"/>
</dbReference>
<dbReference type="Gene3D" id="3.40.1160.10">
    <property type="entry name" value="Acetylglutamate kinase-like"/>
    <property type="match status" value="1"/>
</dbReference>
<evidence type="ECO:0000313" key="2">
    <source>
        <dbReference type="Proteomes" id="UP000528964"/>
    </source>
</evidence>
<sequence length="194" mass="19964">MRPTVVKLGGSLIEHGALAQLLAIAERHSAVVAPGGGRFADAVREAQARLGFSDAAAHRMAILAMEQVSHLLLDRAPGFSACASRADFEASSGRPALWLPRRMASSAPLPASWDVTSDSLALWLAGALGARKLVLVKAAEAPATSVPAEWARAGLVDGHFPRLAEAFAGEIVCVGRASPEALAEAISAPFGVAA</sequence>
<keyword evidence="1" id="KW-0808">Transferase</keyword>
<proteinExistence type="predicted"/>
<dbReference type="SUPFAM" id="SSF53633">
    <property type="entry name" value="Carbamate kinase-like"/>
    <property type="match status" value="1"/>
</dbReference>
<organism evidence="1 2">
    <name type="scientific">Hansschlegelia beijingensis</name>
    <dbReference type="NCBI Taxonomy" id="1133344"/>
    <lineage>
        <taxon>Bacteria</taxon>
        <taxon>Pseudomonadati</taxon>
        <taxon>Pseudomonadota</taxon>
        <taxon>Alphaproteobacteria</taxon>
        <taxon>Hyphomicrobiales</taxon>
        <taxon>Methylopilaceae</taxon>
        <taxon>Hansschlegelia</taxon>
    </lineage>
</organism>
<keyword evidence="1" id="KW-0418">Kinase</keyword>
<gene>
    <name evidence="1" type="ORF">GGR24_000870</name>
</gene>
<comment type="caution">
    <text evidence="1">The sequence shown here is derived from an EMBL/GenBank/DDBJ whole genome shotgun (WGS) entry which is preliminary data.</text>
</comment>
<protein>
    <submittedName>
        <fullName evidence="1">Aspartokinase-like uncharacterized kinase</fullName>
    </submittedName>
</protein>